<protein>
    <submittedName>
        <fullName evidence="1">Uncharacterized protein</fullName>
    </submittedName>
</protein>
<evidence type="ECO:0000313" key="2">
    <source>
        <dbReference type="Proteomes" id="UP000204235"/>
    </source>
</evidence>
<name>W8CZX6_9CAUD</name>
<dbReference type="RefSeq" id="YP_009010156.1">
    <property type="nucleotide sequence ID" value="NC_023610.1"/>
</dbReference>
<proteinExistence type="predicted"/>
<reference evidence="1 2" key="1">
    <citation type="journal article" date="2014" name="FEMS Microbiol. Lett.">
        <title>The genome of the Erwinia amylovora phage PhiEaH1 reveals greater diversity and broadens the applicability of phages for the treatment of fire blight.</title>
        <authorList>
            <person name="Meczker K."/>
            <person name="Domotor D."/>
            <person name="Vass J."/>
            <person name="Rakhely G."/>
            <person name="Schneider G."/>
            <person name="Kovacs T."/>
        </authorList>
    </citation>
    <scope>NUCLEOTIDE SEQUENCE [LARGE SCALE GENOMIC DNA]</scope>
</reference>
<dbReference type="Proteomes" id="UP000204235">
    <property type="component" value="Segment"/>
</dbReference>
<dbReference type="GeneID" id="18501002"/>
<organism evidence="1 2">
    <name type="scientific">Erwinia phage PhiEaH1</name>
    <dbReference type="NCBI Taxonomy" id="1401669"/>
    <lineage>
        <taxon>Viruses</taxon>
        <taxon>Duplodnaviria</taxon>
        <taxon>Heunggongvirae</taxon>
        <taxon>Uroviricota</taxon>
        <taxon>Caudoviricetes</taxon>
        <taxon>Chimalliviridae</taxon>
        <taxon>Iapetusvirus</taxon>
        <taxon>Iapetusvirus EaH1</taxon>
    </lineage>
</organism>
<dbReference type="EMBL" id="KF623294">
    <property type="protein sequence ID" value="AGX01825.1"/>
    <property type="molecule type" value="Genomic_DNA"/>
</dbReference>
<dbReference type="KEGG" id="vg:18501002"/>
<accession>W8CZX6</accession>
<evidence type="ECO:0000313" key="1">
    <source>
        <dbReference type="EMBL" id="AGX01825.1"/>
    </source>
</evidence>
<keyword evidence="2" id="KW-1185">Reference proteome</keyword>
<sequence length="103" mass="11636">MEKKMNIPLDGTPVNVEHVFAAYPDLIHFDVDTLIKQAAFFRWPGTTLISCTLTLDNGHSETDDARPRNDSMYTDADGIRGAFMKARNKCWGIKAYLDRSKKA</sequence>